<proteinExistence type="predicted"/>
<evidence type="ECO:0000256" key="2">
    <source>
        <dbReference type="SAM" id="SignalP"/>
    </source>
</evidence>
<dbReference type="Proteomes" id="UP001470230">
    <property type="component" value="Unassembled WGS sequence"/>
</dbReference>
<feature type="transmembrane region" description="Helical" evidence="1">
    <location>
        <begin position="1384"/>
        <end position="1406"/>
    </location>
</feature>
<evidence type="ECO:0000313" key="4">
    <source>
        <dbReference type="Proteomes" id="UP001470230"/>
    </source>
</evidence>
<feature type="chain" id="PRO_5047482763" description="Right handed beta helix domain-containing protein" evidence="2">
    <location>
        <begin position="20"/>
        <end position="1432"/>
    </location>
</feature>
<dbReference type="EMBL" id="JAPFFF010000014">
    <property type="protein sequence ID" value="KAK8870238.1"/>
    <property type="molecule type" value="Genomic_DNA"/>
</dbReference>
<keyword evidence="1" id="KW-0472">Membrane</keyword>
<dbReference type="Gene3D" id="2.60.120.260">
    <property type="entry name" value="Galactose-binding domain-like"/>
    <property type="match status" value="4"/>
</dbReference>
<feature type="signal peptide" evidence="2">
    <location>
        <begin position="1"/>
        <end position="19"/>
    </location>
</feature>
<protein>
    <recommendedName>
        <fullName evidence="5">Right handed beta helix domain-containing protein</fullName>
    </recommendedName>
</protein>
<keyword evidence="1" id="KW-0812">Transmembrane</keyword>
<evidence type="ECO:0000256" key="1">
    <source>
        <dbReference type="SAM" id="Phobius"/>
    </source>
</evidence>
<organism evidence="3 4">
    <name type="scientific">Tritrichomonas musculus</name>
    <dbReference type="NCBI Taxonomy" id="1915356"/>
    <lineage>
        <taxon>Eukaryota</taxon>
        <taxon>Metamonada</taxon>
        <taxon>Parabasalia</taxon>
        <taxon>Tritrichomonadida</taxon>
        <taxon>Tritrichomonadidae</taxon>
        <taxon>Tritrichomonas</taxon>
    </lineage>
</organism>
<keyword evidence="1" id="KW-1133">Transmembrane helix</keyword>
<keyword evidence="4" id="KW-1185">Reference proteome</keyword>
<evidence type="ECO:0008006" key="5">
    <source>
        <dbReference type="Google" id="ProtNLM"/>
    </source>
</evidence>
<keyword evidence="2" id="KW-0732">Signal</keyword>
<accession>A0ABR2IXC6</accession>
<sequence>MRLLILLFSFCKAFKPRLAKDKKINAPLPTPEAIPISIGLGQMTKSADVQCTESTCPTKDKLTEDDYDLNSPQLYRCGIKCHTSTGTFDYNFKGVKFGIIGTASSEFFSFTVELDGNEIDVNPYRETLEEYSLLYVSDDLDDIEHSIKIKGKGQKYELYKLVYWPSLTAKRLNSTDFELHEGTWYTQSDGIGGVRQYTAKDSTKDTISSTLPFSKIWVYGTKCSWCGSFDMKVGDYEKNLNLKEGSTGQRFDSILLYESENFVGDNYSIKFETATGATINFIYYIEEEISTPKPTPEVIPISIGLNQMTKSEDFTCSSNTCPTSDRLNEDDYDLNSPDFYRCGIHCSTNDGTIEYKFEGVKFGIIGDSSPESYSFDIEFDNNAAKEINTHKMTRNKYSLLYVSDDLDYKEHSIKIKGKGQKYELYKLVYWPSLTAKRLNSTDFELHEGTWYTQSDGIGGVRQYTAKDSTKDTISSTLPFSKIWVYGTKCSWCGSFDMKVGDYEKNLNLKEGSTGQRFDSILLYESENFVGDNYSIKFETATGATINFIYYIEEEISTPKPTPEVIPISIGLNQMTKSDDFTCSSNTCPTSDRLNEDDYDLNSPDFYRCGIHCSTNDGTIEYKFEGVKFGIIGDSSPESYSFDIEFDNNAAKEINTHKMTRNKYSLLYVSDDLDYKEHSIKIKGKGQKYELYKLVYWPSLTAKRLNSTDFELHEGTWYTQSDGIGGVRQYTAKDSTKDTISSTLPFSKIWVYGTKCSWCGSFDMKVGDYEKNLNLKEGSTGQRFDSILLYESENFVGDNYSIKFETATGATINFIYYIEEEISTPKPTPEAIPISIGLNQMTKSEDFTCSSNTCPTSDRLNEDDYDLNSPDFYRCGIHCSTNDGTIEYKFEGVKFGIIGDSSPESYSFDIEFDNNAAKEINTHKMTRNKYSLLYVSDDLDYKEHSIKIKGKGQKYELYKLVYWPSLTAKRLNSTDFELHEGTWYTQSDGIGGVRQYTAKDSTKDTISSTIWASHIWIYGTKCQWCGSFDLSINDFETNLNLQQGEKGQRFDTILLYEKRDLITNWYNFSLSSEAGATFNFIYYIEPQPIPADEIIKNEKDCDNNKRCKHEQIKDVPVNVYINVTEFSNLNDAVNGAAIYITNAGLQCNHSKFTNCIAQESIGGAIYLKNELNHLSNVANLEKLEFTGCKAKCGGAAYIYSSSELNVVTIINCIFKENVALGKTTDDHFGGSAIYLIAFRGILERNSFRRNSGVGGTTRIINIFEYKANNKLMILENEKQPSLVISKCLFDIHSGSDCSLFYVAGKHGSLVELKDSTFIGDLPPKSHYISGTMIDKEAPKLLVNNCKFASDSKKSINSISILNMNMKNQVFNYNIDGTNKNKNENALVLSFLVSVCALIVLGIIMYIVKKKNIEEKETQSEPLDSSLQNTDPLI</sequence>
<gene>
    <name evidence="3" type="ORF">M9Y10_008115</name>
</gene>
<evidence type="ECO:0000313" key="3">
    <source>
        <dbReference type="EMBL" id="KAK8870238.1"/>
    </source>
</evidence>
<comment type="caution">
    <text evidence="3">The sequence shown here is derived from an EMBL/GenBank/DDBJ whole genome shotgun (WGS) entry which is preliminary data.</text>
</comment>
<name>A0ABR2IXC6_9EUKA</name>
<reference evidence="3 4" key="1">
    <citation type="submission" date="2024-04" db="EMBL/GenBank/DDBJ databases">
        <title>Tritrichomonas musculus Genome.</title>
        <authorList>
            <person name="Alves-Ferreira E."/>
            <person name="Grigg M."/>
            <person name="Lorenzi H."/>
            <person name="Galac M."/>
        </authorList>
    </citation>
    <scope>NUCLEOTIDE SEQUENCE [LARGE SCALE GENOMIC DNA]</scope>
    <source>
        <strain evidence="3 4">EAF2021</strain>
    </source>
</reference>